<dbReference type="EMBL" id="MCFI01000020">
    <property type="protein sequence ID" value="ORY77330.1"/>
    <property type="molecule type" value="Genomic_DNA"/>
</dbReference>
<sequence length="142" mass="15719">MGNVVLVDDIIVLERSSSSSLSVDFGFALLHCHRFINHLRVELADSQGDSMSMSPFQHRKSLFQLVNDRLELPNVAVTPCDHPALRIDQNLVSVHHVPCMCSDGVPGGVAQWRSWPESHGESKSLCRGTIESREAMRRALGS</sequence>
<organism evidence="1 2">
    <name type="scientific">Protomyces lactucae-debilis</name>
    <dbReference type="NCBI Taxonomy" id="2754530"/>
    <lineage>
        <taxon>Eukaryota</taxon>
        <taxon>Fungi</taxon>
        <taxon>Dikarya</taxon>
        <taxon>Ascomycota</taxon>
        <taxon>Taphrinomycotina</taxon>
        <taxon>Taphrinomycetes</taxon>
        <taxon>Taphrinales</taxon>
        <taxon>Protomycetaceae</taxon>
        <taxon>Protomyces</taxon>
    </lineage>
</organism>
<proteinExistence type="predicted"/>
<dbReference type="RefSeq" id="XP_040722951.1">
    <property type="nucleotide sequence ID" value="XM_040869963.1"/>
</dbReference>
<evidence type="ECO:0000313" key="2">
    <source>
        <dbReference type="Proteomes" id="UP000193685"/>
    </source>
</evidence>
<keyword evidence="2" id="KW-1185">Reference proteome</keyword>
<dbReference type="GeneID" id="63786562"/>
<accession>A0A1Y2F0G2</accession>
<name>A0A1Y2F0G2_PROLT</name>
<gene>
    <name evidence="1" type="ORF">BCR37DRAFT_382818</name>
</gene>
<reference evidence="1 2" key="1">
    <citation type="submission" date="2016-07" db="EMBL/GenBank/DDBJ databases">
        <title>Pervasive Adenine N6-methylation of Active Genes in Fungi.</title>
        <authorList>
            <consortium name="DOE Joint Genome Institute"/>
            <person name="Mondo S.J."/>
            <person name="Dannebaum R.O."/>
            <person name="Kuo R.C."/>
            <person name="Labutti K."/>
            <person name="Haridas S."/>
            <person name="Kuo A."/>
            <person name="Salamov A."/>
            <person name="Ahrendt S.R."/>
            <person name="Lipzen A."/>
            <person name="Sullivan W."/>
            <person name="Andreopoulos W.B."/>
            <person name="Clum A."/>
            <person name="Lindquist E."/>
            <person name="Daum C."/>
            <person name="Ramamoorthy G.K."/>
            <person name="Gryganskyi A."/>
            <person name="Culley D."/>
            <person name="Magnuson J.K."/>
            <person name="James T.Y."/>
            <person name="O'Malley M.A."/>
            <person name="Stajich J.E."/>
            <person name="Spatafora J.W."/>
            <person name="Visel A."/>
            <person name="Grigoriev I.V."/>
        </authorList>
    </citation>
    <scope>NUCLEOTIDE SEQUENCE [LARGE SCALE GENOMIC DNA]</scope>
    <source>
        <strain evidence="1 2">12-1054</strain>
    </source>
</reference>
<comment type="caution">
    <text evidence="1">The sequence shown here is derived from an EMBL/GenBank/DDBJ whole genome shotgun (WGS) entry which is preliminary data.</text>
</comment>
<dbReference type="AlphaFoldDB" id="A0A1Y2F0G2"/>
<dbReference type="Proteomes" id="UP000193685">
    <property type="component" value="Unassembled WGS sequence"/>
</dbReference>
<evidence type="ECO:0000313" key="1">
    <source>
        <dbReference type="EMBL" id="ORY77330.1"/>
    </source>
</evidence>
<protein>
    <submittedName>
        <fullName evidence="1">Uncharacterized protein</fullName>
    </submittedName>
</protein>